<dbReference type="PANTHER" id="PTHR43155:SF2">
    <property type="entry name" value="CYCLIC DI-GMP PHOSPHODIESTERASE PA4108"/>
    <property type="match status" value="1"/>
</dbReference>
<dbReference type="PROSITE" id="PS50885">
    <property type="entry name" value="HAMP"/>
    <property type="match status" value="1"/>
</dbReference>
<keyword evidence="3 6" id="KW-0812">Transmembrane</keyword>
<reference evidence="9" key="1">
    <citation type="submission" date="2020-07" db="EMBL/GenBank/DDBJ databases">
        <title>Huge and variable diversity of episymbiotic CPR bacteria and DPANN archaea in groundwater ecosystems.</title>
        <authorList>
            <person name="He C.Y."/>
            <person name="Keren R."/>
            <person name="Whittaker M."/>
            <person name="Farag I.F."/>
            <person name="Doudna J."/>
            <person name="Cate J.H.D."/>
            <person name="Banfield J.F."/>
        </authorList>
    </citation>
    <scope>NUCLEOTIDE SEQUENCE</scope>
    <source>
        <strain evidence="9">NC_groundwater_580_Pr5_B-0.1um_64_19</strain>
    </source>
</reference>
<proteinExistence type="predicted"/>
<evidence type="ECO:0000256" key="3">
    <source>
        <dbReference type="ARBA" id="ARBA00022692"/>
    </source>
</evidence>
<feature type="transmembrane region" description="Helical" evidence="6">
    <location>
        <begin position="301"/>
        <end position="320"/>
    </location>
</feature>
<dbReference type="GO" id="GO:0005886">
    <property type="term" value="C:plasma membrane"/>
    <property type="evidence" value="ECO:0007669"/>
    <property type="project" value="UniProtKB-SubCell"/>
</dbReference>
<evidence type="ECO:0000256" key="6">
    <source>
        <dbReference type="SAM" id="Phobius"/>
    </source>
</evidence>
<evidence type="ECO:0000256" key="1">
    <source>
        <dbReference type="ARBA" id="ARBA00004651"/>
    </source>
</evidence>
<dbReference type="SMART" id="SM00471">
    <property type="entry name" value="HDc"/>
    <property type="match status" value="1"/>
</dbReference>
<feature type="domain" description="HD-GYP" evidence="8">
    <location>
        <begin position="382"/>
        <end position="577"/>
    </location>
</feature>
<dbReference type="Pfam" id="PF02743">
    <property type="entry name" value="dCache_1"/>
    <property type="match status" value="1"/>
</dbReference>
<name>A0A932A6K8_9BACT</name>
<comment type="caution">
    <text evidence="9">The sequence shown here is derived from an EMBL/GenBank/DDBJ whole genome shotgun (WGS) entry which is preliminary data.</text>
</comment>
<dbReference type="SUPFAM" id="SSF109604">
    <property type="entry name" value="HD-domain/PDEase-like"/>
    <property type="match status" value="1"/>
</dbReference>
<evidence type="ECO:0000259" key="7">
    <source>
        <dbReference type="PROSITE" id="PS50885"/>
    </source>
</evidence>
<keyword evidence="5 6" id="KW-0472">Membrane</keyword>
<protein>
    <submittedName>
        <fullName evidence="9">HD domain-containing protein</fullName>
    </submittedName>
</protein>
<feature type="domain" description="HAMP" evidence="7">
    <location>
        <begin position="321"/>
        <end position="373"/>
    </location>
</feature>
<keyword evidence="2" id="KW-1003">Cell membrane</keyword>
<dbReference type="SUPFAM" id="SSF158472">
    <property type="entry name" value="HAMP domain-like"/>
    <property type="match status" value="1"/>
</dbReference>
<dbReference type="Gene3D" id="6.10.340.10">
    <property type="match status" value="1"/>
</dbReference>
<evidence type="ECO:0000256" key="4">
    <source>
        <dbReference type="ARBA" id="ARBA00022989"/>
    </source>
</evidence>
<dbReference type="PANTHER" id="PTHR43155">
    <property type="entry name" value="CYCLIC DI-GMP PHOSPHODIESTERASE PA4108-RELATED"/>
    <property type="match status" value="1"/>
</dbReference>
<dbReference type="InterPro" id="IPR033479">
    <property type="entry name" value="dCache_1"/>
</dbReference>
<dbReference type="Proteomes" id="UP000779809">
    <property type="component" value="Unassembled WGS sequence"/>
</dbReference>
<dbReference type="Gene3D" id="3.30.450.20">
    <property type="entry name" value="PAS domain"/>
    <property type="match status" value="1"/>
</dbReference>
<keyword evidence="4 6" id="KW-1133">Transmembrane helix</keyword>
<dbReference type="InterPro" id="IPR003660">
    <property type="entry name" value="HAMP_dom"/>
</dbReference>
<dbReference type="Pfam" id="PF00672">
    <property type="entry name" value="HAMP"/>
    <property type="match status" value="1"/>
</dbReference>
<dbReference type="CDD" id="cd00077">
    <property type="entry name" value="HDc"/>
    <property type="match status" value="1"/>
</dbReference>
<accession>A0A932A6K8</accession>
<sequence>MASPFRLPILYLILGVLILVSVVPLYFYATQVVGINREQLKTQEQVLQNTITGSLAEDISQRQSNLRTMLSNLASAILVTSGSNLTGEHVSSPELRALLEKFVSSSPDIAYATILNDETKGISAGRIALDDFIRRELEHAFAAARDGRPYNGQALEVGAGKERHTVMLVSTPLMADGRFIGMISTIVDLNFLTKRLKDAATGGLLAYVVDRNGRLVAGANQTYAVGQDMTKIEIVKNFVDLGGKTQVRATKEFQLDDGNDAKEKVAMLGTYSPVPALEWAVVAQKTQRQAYQGVFEMQRTANFLAAGLVVIILLLSVIAARKITHPIDVLTSSSRAIAKGDFSQRVHLKSRTEIGELAATFNVMTGDLERMVFDLKKAAEENRALFMSSIQMLAGAVDEKDPYTKGHSDRVTRYSVILATELALMKEDIEKIRISAQLHDVGKIGIEDRILKKPGALTPDEFEIMKTHTSKGATILRPVEMLKEMIPGIELHHESLDGRGYPHGLKGDDIPLMPRVITVADTFDAMTTNRPYQAAMDPEYVVRIINSLANTKFDPRVVAALTAVFEGGKLRLHRAATVSADQAAAAAAAAASAAPAIVETMKS</sequence>
<dbReference type="Gene3D" id="1.10.3210.10">
    <property type="entry name" value="Hypothetical protein af1432"/>
    <property type="match status" value="1"/>
</dbReference>
<dbReference type="CDD" id="cd06225">
    <property type="entry name" value="HAMP"/>
    <property type="match status" value="1"/>
</dbReference>
<evidence type="ECO:0000256" key="5">
    <source>
        <dbReference type="ARBA" id="ARBA00023136"/>
    </source>
</evidence>
<organism evidence="9 10">
    <name type="scientific">Candidatus Korobacter versatilis</name>
    <dbReference type="NCBI Taxonomy" id="658062"/>
    <lineage>
        <taxon>Bacteria</taxon>
        <taxon>Pseudomonadati</taxon>
        <taxon>Acidobacteriota</taxon>
        <taxon>Terriglobia</taxon>
        <taxon>Terriglobales</taxon>
        <taxon>Candidatus Korobacteraceae</taxon>
        <taxon>Candidatus Korobacter</taxon>
    </lineage>
</organism>
<dbReference type="InterPro" id="IPR003607">
    <property type="entry name" value="HD/PDEase_dom"/>
</dbReference>
<evidence type="ECO:0000313" key="10">
    <source>
        <dbReference type="Proteomes" id="UP000779809"/>
    </source>
</evidence>
<evidence type="ECO:0000313" key="9">
    <source>
        <dbReference type="EMBL" id="MBI2677362.1"/>
    </source>
</evidence>
<dbReference type="InterPro" id="IPR037522">
    <property type="entry name" value="HD_GYP_dom"/>
</dbReference>
<dbReference type="EMBL" id="JACPNR010000004">
    <property type="protein sequence ID" value="MBI2677362.1"/>
    <property type="molecule type" value="Genomic_DNA"/>
</dbReference>
<dbReference type="SMART" id="SM00304">
    <property type="entry name" value="HAMP"/>
    <property type="match status" value="1"/>
</dbReference>
<feature type="transmembrane region" description="Helical" evidence="6">
    <location>
        <begin position="9"/>
        <end position="29"/>
    </location>
</feature>
<dbReference type="PROSITE" id="PS51832">
    <property type="entry name" value="HD_GYP"/>
    <property type="match status" value="1"/>
</dbReference>
<comment type="subcellular location">
    <subcellularLocation>
        <location evidence="1">Cell membrane</location>
        <topology evidence="1">Multi-pass membrane protein</topology>
    </subcellularLocation>
</comment>
<gene>
    <name evidence="9" type="ORF">HYX28_01120</name>
</gene>
<dbReference type="GO" id="GO:0007165">
    <property type="term" value="P:signal transduction"/>
    <property type="evidence" value="ECO:0007669"/>
    <property type="project" value="InterPro"/>
</dbReference>
<evidence type="ECO:0000259" key="8">
    <source>
        <dbReference type="PROSITE" id="PS51832"/>
    </source>
</evidence>
<evidence type="ECO:0000256" key="2">
    <source>
        <dbReference type="ARBA" id="ARBA00022475"/>
    </source>
</evidence>
<dbReference type="AlphaFoldDB" id="A0A932A6K8"/>
<dbReference type="Pfam" id="PF13487">
    <property type="entry name" value="HD_5"/>
    <property type="match status" value="1"/>
</dbReference>
<dbReference type="CDD" id="cd18773">
    <property type="entry name" value="PDC1_HK_sensor"/>
    <property type="match status" value="1"/>
</dbReference>